<dbReference type="Proteomes" id="UP000037755">
    <property type="component" value="Unassembled WGS sequence"/>
</dbReference>
<dbReference type="PROSITE" id="PS50930">
    <property type="entry name" value="HTH_LYTTR"/>
    <property type="match status" value="1"/>
</dbReference>
<gene>
    <name evidence="4" type="ORF">AM493_19405</name>
</gene>
<accession>A0A0M9VJN8</accession>
<dbReference type="InterPro" id="IPR046947">
    <property type="entry name" value="LytR-like"/>
</dbReference>
<reference evidence="4 5" key="1">
    <citation type="submission" date="2015-08" db="EMBL/GenBank/DDBJ databases">
        <title>Whole genome sequence of Flavobacterium akiainvivens IK-1T, from decaying Wikstroemia oahuensis, an endemic Hawaiian shrub.</title>
        <authorList>
            <person name="Wan X."/>
            <person name="Hou S."/>
            <person name="Saito J."/>
            <person name="Donachie S."/>
        </authorList>
    </citation>
    <scope>NUCLEOTIDE SEQUENCE [LARGE SCALE GENOMIC DNA]</scope>
    <source>
        <strain evidence="4 5">IK-1</strain>
    </source>
</reference>
<dbReference type="RefSeq" id="WP_054409698.1">
    <property type="nucleotide sequence ID" value="NZ_FOYA01000010.1"/>
</dbReference>
<dbReference type="PROSITE" id="PS50110">
    <property type="entry name" value="RESPONSE_REGULATORY"/>
    <property type="match status" value="1"/>
</dbReference>
<dbReference type="SMART" id="SM00448">
    <property type="entry name" value="REC"/>
    <property type="match status" value="1"/>
</dbReference>
<dbReference type="Pfam" id="PF00072">
    <property type="entry name" value="Response_reg"/>
    <property type="match status" value="1"/>
</dbReference>
<dbReference type="SMART" id="SM00850">
    <property type="entry name" value="LytTR"/>
    <property type="match status" value="1"/>
</dbReference>
<dbReference type="InterPro" id="IPR011006">
    <property type="entry name" value="CheY-like_superfamily"/>
</dbReference>
<dbReference type="PATRIC" id="fig|1202724.3.peg.4019"/>
<dbReference type="Gene3D" id="2.40.50.1020">
    <property type="entry name" value="LytTr DNA-binding domain"/>
    <property type="match status" value="1"/>
</dbReference>
<evidence type="ECO:0000256" key="1">
    <source>
        <dbReference type="PROSITE-ProRule" id="PRU00169"/>
    </source>
</evidence>
<evidence type="ECO:0000313" key="4">
    <source>
        <dbReference type="EMBL" id="KOS07976.1"/>
    </source>
</evidence>
<name>A0A0M9VJN8_9FLAO</name>
<feature type="domain" description="HTH LytTR-type" evidence="3">
    <location>
        <begin position="145"/>
        <end position="249"/>
    </location>
</feature>
<dbReference type="Gene3D" id="3.40.50.2300">
    <property type="match status" value="1"/>
</dbReference>
<keyword evidence="1" id="KW-0597">Phosphoprotein</keyword>
<dbReference type="GO" id="GO:0003677">
    <property type="term" value="F:DNA binding"/>
    <property type="evidence" value="ECO:0007669"/>
    <property type="project" value="InterPro"/>
</dbReference>
<feature type="modified residue" description="4-aspartylphosphate" evidence="1">
    <location>
        <position position="55"/>
    </location>
</feature>
<dbReference type="AlphaFoldDB" id="A0A0M9VJN8"/>
<evidence type="ECO:0000313" key="5">
    <source>
        <dbReference type="Proteomes" id="UP000037755"/>
    </source>
</evidence>
<feature type="domain" description="Response regulatory" evidence="2">
    <location>
        <begin position="4"/>
        <end position="115"/>
    </location>
</feature>
<proteinExistence type="predicted"/>
<evidence type="ECO:0000259" key="3">
    <source>
        <dbReference type="PROSITE" id="PS50930"/>
    </source>
</evidence>
<comment type="caution">
    <text evidence="4">The sequence shown here is derived from an EMBL/GenBank/DDBJ whole genome shotgun (WGS) entry which is preliminary data.</text>
</comment>
<dbReference type="InterPro" id="IPR007492">
    <property type="entry name" value="LytTR_DNA-bd_dom"/>
</dbReference>
<dbReference type="SUPFAM" id="SSF52172">
    <property type="entry name" value="CheY-like"/>
    <property type="match status" value="1"/>
</dbReference>
<dbReference type="STRING" id="1202724.AM493_19405"/>
<keyword evidence="5" id="KW-1185">Reference proteome</keyword>
<dbReference type="EMBL" id="LIYD01000005">
    <property type="protein sequence ID" value="KOS07976.1"/>
    <property type="molecule type" value="Genomic_DNA"/>
</dbReference>
<protein>
    <submittedName>
        <fullName evidence="4">Transcriptional regulator</fullName>
    </submittedName>
</protein>
<organism evidence="4 5">
    <name type="scientific">Flavobacterium akiainvivens</name>
    <dbReference type="NCBI Taxonomy" id="1202724"/>
    <lineage>
        <taxon>Bacteria</taxon>
        <taxon>Pseudomonadati</taxon>
        <taxon>Bacteroidota</taxon>
        <taxon>Flavobacteriia</taxon>
        <taxon>Flavobacteriales</taxon>
        <taxon>Flavobacteriaceae</taxon>
        <taxon>Flavobacterium</taxon>
    </lineage>
</organism>
<dbReference type="OrthoDB" id="2168082at2"/>
<dbReference type="PANTHER" id="PTHR37299:SF1">
    <property type="entry name" value="STAGE 0 SPORULATION PROTEIN A HOMOLOG"/>
    <property type="match status" value="1"/>
</dbReference>
<sequence>MTIKTIIVEDSRLARNELKELIKHHPELEVIGEAENVDDAYELITSLQPHLIFLDINMPGKDGFDLLEMLDDVPITVFTTAFDEYAIKSFEYNALDYLLKPISDKRFADAVEKVKAKLAAPAATGLQDPDASPQASGLLTENSQIFIKDGEKCWLVKLSEVQLFEIVGNYTRVYFADNKPLIYKSLNQVEERLPQHLFFRANRQQVINLQFIKNVDNWFNGKLRAIMNNGTEVEISRRQSALFKEMLSL</sequence>
<dbReference type="InterPro" id="IPR001789">
    <property type="entry name" value="Sig_transdc_resp-reg_receiver"/>
</dbReference>
<dbReference type="PANTHER" id="PTHR37299">
    <property type="entry name" value="TRANSCRIPTIONAL REGULATOR-RELATED"/>
    <property type="match status" value="1"/>
</dbReference>
<dbReference type="GO" id="GO:0000156">
    <property type="term" value="F:phosphorelay response regulator activity"/>
    <property type="evidence" value="ECO:0007669"/>
    <property type="project" value="InterPro"/>
</dbReference>
<evidence type="ECO:0000259" key="2">
    <source>
        <dbReference type="PROSITE" id="PS50110"/>
    </source>
</evidence>
<dbReference type="Pfam" id="PF04397">
    <property type="entry name" value="LytTR"/>
    <property type="match status" value="1"/>
</dbReference>